<reference evidence="10 11" key="1">
    <citation type="submission" date="2024-05" db="EMBL/GenBank/DDBJ databases">
        <authorList>
            <person name="Venkateswaran K."/>
        </authorList>
    </citation>
    <scope>NUCLEOTIDE SEQUENCE [LARGE SCALE GENOMIC DNA]</scope>
    <source>
        <strain evidence="10 11">179-C4-2-HS</strain>
    </source>
</reference>
<evidence type="ECO:0000256" key="7">
    <source>
        <dbReference type="ARBA" id="ARBA00049047"/>
    </source>
</evidence>
<evidence type="ECO:0000256" key="5">
    <source>
        <dbReference type="ARBA" id="ARBA00023141"/>
    </source>
</evidence>
<proteinExistence type="inferred from homology"/>
<feature type="active site" description="Proton acceptor" evidence="8">
    <location>
        <position position="60"/>
    </location>
</feature>
<comment type="similarity">
    <text evidence="8 9">Belongs to the TrpA family.</text>
</comment>
<dbReference type="InterPro" id="IPR018204">
    <property type="entry name" value="Trp_synthase_alpha_AS"/>
</dbReference>
<keyword evidence="11" id="KW-1185">Reference proteome</keyword>
<evidence type="ECO:0000256" key="2">
    <source>
        <dbReference type="ARBA" id="ARBA00011270"/>
    </source>
</evidence>
<comment type="caution">
    <text evidence="10">The sequence shown here is derived from an EMBL/GenBank/DDBJ whole genome shotgun (WGS) entry which is preliminary data.</text>
</comment>
<comment type="pathway">
    <text evidence="1 8">Amino-acid biosynthesis; L-tryptophan biosynthesis; L-tryptophan from chorismate: step 5/5.</text>
</comment>
<keyword evidence="6 8" id="KW-0456">Lyase</keyword>
<dbReference type="PROSITE" id="PS00167">
    <property type="entry name" value="TRP_SYNTHASE_ALPHA"/>
    <property type="match status" value="1"/>
</dbReference>
<protein>
    <recommendedName>
        <fullName evidence="8">Tryptophan synthase alpha chain</fullName>
        <ecNumber evidence="8">4.2.1.20</ecNumber>
    </recommendedName>
</protein>
<dbReference type="Pfam" id="PF00290">
    <property type="entry name" value="Trp_syntA"/>
    <property type="match status" value="1"/>
</dbReference>
<keyword evidence="4 8" id="KW-0822">Tryptophan biosynthesis</keyword>
<evidence type="ECO:0000256" key="4">
    <source>
        <dbReference type="ARBA" id="ARBA00022822"/>
    </source>
</evidence>
<dbReference type="NCBIfam" id="TIGR00262">
    <property type="entry name" value="trpA"/>
    <property type="match status" value="1"/>
</dbReference>
<dbReference type="EC" id="4.2.1.20" evidence="8"/>
<keyword evidence="5 8" id="KW-0057">Aromatic amino acid biosynthesis</keyword>
<keyword evidence="3 8" id="KW-0028">Amino-acid biosynthesis</keyword>
<gene>
    <name evidence="8 10" type="primary">trpA</name>
    <name evidence="10" type="ORF">P5G62_004140</name>
</gene>
<evidence type="ECO:0000256" key="9">
    <source>
        <dbReference type="RuleBase" id="RU003662"/>
    </source>
</evidence>
<organism evidence="10 11">
    <name type="scientific">Neobacillus driksii</name>
    <dbReference type="NCBI Taxonomy" id="3035913"/>
    <lineage>
        <taxon>Bacteria</taxon>
        <taxon>Bacillati</taxon>
        <taxon>Bacillota</taxon>
        <taxon>Bacilli</taxon>
        <taxon>Bacillales</taxon>
        <taxon>Bacillaceae</taxon>
        <taxon>Neobacillus</taxon>
    </lineage>
</organism>
<evidence type="ECO:0000256" key="6">
    <source>
        <dbReference type="ARBA" id="ARBA00023239"/>
    </source>
</evidence>
<evidence type="ECO:0000256" key="8">
    <source>
        <dbReference type="HAMAP-Rule" id="MF_00131"/>
    </source>
</evidence>
<dbReference type="SUPFAM" id="SSF51366">
    <property type="entry name" value="Ribulose-phoshate binding barrel"/>
    <property type="match status" value="1"/>
</dbReference>
<dbReference type="InterPro" id="IPR013785">
    <property type="entry name" value="Aldolase_TIM"/>
</dbReference>
<dbReference type="RefSeq" id="WP_306073708.1">
    <property type="nucleotide sequence ID" value="NZ_JAROBZ020000001.1"/>
</dbReference>
<dbReference type="Proteomes" id="UP001241748">
    <property type="component" value="Unassembled WGS sequence"/>
</dbReference>
<dbReference type="InterPro" id="IPR002028">
    <property type="entry name" value="Trp_synthase_suA"/>
</dbReference>
<comment type="function">
    <text evidence="8">The alpha subunit is responsible for the aldol cleavage of indoleglycerol phosphate to indole and glyceraldehyde 3-phosphate.</text>
</comment>
<dbReference type="Gene3D" id="3.20.20.70">
    <property type="entry name" value="Aldolase class I"/>
    <property type="match status" value="1"/>
</dbReference>
<feature type="active site" description="Proton acceptor" evidence="8">
    <location>
        <position position="49"/>
    </location>
</feature>
<sequence length="262" mass="28605">MNRIEQRFKELKDQDRKAFIPYIMGGDGGLNNLTERLLTLEKFGATLIEVGVPFSDPVADGPTIQQAGIRALQNGTTLRGIIAELTKAREVVSIPIVLMTYLNPVYSYGISAFAQDIANAGVAGCIIPDLPIEEEELLAAILEDAGIELIRLVTLTSPKDRIKEISNRGKGFLYTVTVKGITGTRNEFDQEVVDFLKRVKDISPIPVVAGFGISNVKQINELTPHCDGVIVGSKIVDLFHNNDLAGLESFMSVLKPEKTPLK</sequence>
<dbReference type="GO" id="GO:0004834">
    <property type="term" value="F:tryptophan synthase activity"/>
    <property type="evidence" value="ECO:0007669"/>
    <property type="project" value="UniProtKB-EC"/>
</dbReference>
<accession>A0ABV4YNB3</accession>
<dbReference type="CDD" id="cd04724">
    <property type="entry name" value="Tryptophan_synthase_alpha"/>
    <property type="match status" value="1"/>
</dbReference>
<comment type="subunit">
    <text evidence="2 8">Tetramer of two alpha and two beta chains.</text>
</comment>
<comment type="catalytic activity">
    <reaction evidence="7 8">
        <text>(1S,2R)-1-C-(indol-3-yl)glycerol 3-phosphate + L-serine = D-glyceraldehyde 3-phosphate + L-tryptophan + H2O</text>
        <dbReference type="Rhea" id="RHEA:10532"/>
        <dbReference type="ChEBI" id="CHEBI:15377"/>
        <dbReference type="ChEBI" id="CHEBI:33384"/>
        <dbReference type="ChEBI" id="CHEBI:57912"/>
        <dbReference type="ChEBI" id="CHEBI:58866"/>
        <dbReference type="ChEBI" id="CHEBI:59776"/>
        <dbReference type="EC" id="4.2.1.20"/>
    </reaction>
</comment>
<name>A0ABV4YNB3_9BACI</name>
<evidence type="ECO:0000313" key="10">
    <source>
        <dbReference type="EMBL" id="MFB3166336.1"/>
    </source>
</evidence>
<dbReference type="PANTHER" id="PTHR43406">
    <property type="entry name" value="TRYPTOPHAN SYNTHASE, ALPHA CHAIN"/>
    <property type="match status" value="1"/>
</dbReference>
<evidence type="ECO:0000256" key="1">
    <source>
        <dbReference type="ARBA" id="ARBA00004733"/>
    </source>
</evidence>
<evidence type="ECO:0000256" key="3">
    <source>
        <dbReference type="ARBA" id="ARBA00022605"/>
    </source>
</evidence>
<evidence type="ECO:0000313" key="11">
    <source>
        <dbReference type="Proteomes" id="UP001241748"/>
    </source>
</evidence>
<dbReference type="HAMAP" id="MF_00131">
    <property type="entry name" value="Trp_synth_alpha"/>
    <property type="match status" value="1"/>
</dbReference>
<dbReference type="InterPro" id="IPR011060">
    <property type="entry name" value="RibuloseP-bd_barrel"/>
</dbReference>
<dbReference type="EMBL" id="JAROBZ020000001">
    <property type="protein sequence ID" value="MFB3166336.1"/>
    <property type="molecule type" value="Genomic_DNA"/>
</dbReference>
<dbReference type="PANTHER" id="PTHR43406:SF1">
    <property type="entry name" value="TRYPTOPHAN SYNTHASE ALPHA CHAIN, CHLOROPLASTIC"/>
    <property type="match status" value="1"/>
</dbReference>